<evidence type="ECO:0000256" key="5">
    <source>
        <dbReference type="ARBA" id="ARBA00022840"/>
    </source>
</evidence>
<keyword evidence="5 6" id="KW-0067">ATP-binding</keyword>
<evidence type="ECO:0000313" key="10">
    <source>
        <dbReference type="Proteomes" id="UP000824120"/>
    </source>
</evidence>
<dbReference type="InterPro" id="IPR017441">
    <property type="entry name" value="Protein_kinase_ATP_BS"/>
</dbReference>
<dbReference type="Pfam" id="PF07714">
    <property type="entry name" value="PK_Tyr_Ser-Thr"/>
    <property type="match status" value="2"/>
</dbReference>
<feature type="domain" description="Protein kinase" evidence="8">
    <location>
        <begin position="669"/>
        <end position="938"/>
    </location>
</feature>
<dbReference type="InterPro" id="IPR011009">
    <property type="entry name" value="Kinase-like_dom_sf"/>
</dbReference>
<dbReference type="Gene3D" id="1.10.510.10">
    <property type="entry name" value="Transferase(Phosphotransferase) domain 1"/>
    <property type="match status" value="2"/>
</dbReference>
<dbReference type="EMBL" id="JACXVP010000007">
    <property type="protein sequence ID" value="KAG5593903.1"/>
    <property type="molecule type" value="Genomic_DNA"/>
</dbReference>
<dbReference type="SUPFAM" id="SSF56112">
    <property type="entry name" value="Protein kinase-like (PK-like)"/>
    <property type="match status" value="2"/>
</dbReference>
<organism evidence="9 10">
    <name type="scientific">Solanum commersonii</name>
    <name type="common">Commerson's wild potato</name>
    <name type="synonym">Commerson's nightshade</name>
    <dbReference type="NCBI Taxonomy" id="4109"/>
    <lineage>
        <taxon>Eukaryota</taxon>
        <taxon>Viridiplantae</taxon>
        <taxon>Streptophyta</taxon>
        <taxon>Embryophyta</taxon>
        <taxon>Tracheophyta</taxon>
        <taxon>Spermatophyta</taxon>
        <taxon>Magnoliopsida</taxon>
        <taxon>eudicotyledons</taxon>
        <taxon>Gunneridae</taxon>
        <taxon>Pentapetalae</taxon>
        <taxon>asterids</taxon>
        <taxon>lamiids</taxon>
        <taxon>Solanales</taxon>
        <taxon>Solanaceae</taxon>
        <taxon>Solanoideae</taxon>
        <taxon>Solaneae</taxon>
        <taxon>Solanum</taxon>
    </lineage>
</organism>
<dbReference type="CDD" id="cd14066">
    <property type="entry name" value="STKc_IRAK"/>
    <property type="match status" value="1"/>
</dbReference>
<reference evidence="9 10" key="1">
    <citation type="submission" date="2020-09" db="EMBL/GenBank/DDBJ databases">
        <title>De no assembly of potato wild relative species, Solanum commersonii.</title>
        <authorList>
            <person name="Cho K."/>
        </authorList>
    </citation>
    <scope>NUCLEOTIDE SEQUENCE [LARGE SCALE GENOMIC DNA]</scope>
    <source>
        <strain evidence="9">LZ3.2</strain>
        <tissue evidence="9">Leaf</tissue>
    </source>
</reference>
<dbReference type="PROSITE" id="PS50011">
    <property type="entry name" value="PROTEIN_KINASE_DOM"/>
    <property type="match status" value="2"/>
</dbReference>
<feature type="binding site" evidence="6">
    <location>
        <position position="86"/>
    </location>
    <ligand>
        <name>ATP</name>
        <dbReference type="ChEBI" id="CHEBI:30616"/>
    </ligand>
</feature>
<evidence type="ECO:0000256" key="6">
    <source>
        <dbReference type="PROSITE-ProRule" id="PRU10141"/>
    </source>
</evidence>
<evidence type="ECO:0000256" key="1">
    <source>
        <dbReference type="ARBA" id="ARBA00022527"/>
    </source>
</evidence>
<evidence type="ECO:0000256" key="2">
    <source>
        <dbReference type="ARBA" id="ARBA00022679"/>
    </source>
</evidence>
<feature type="compositionally biased region" description="Polar residues" evidence="7">
    <location>
        <begin position="550"/>
        <end position="573"/>
    </location>
</feature>
<evidence type="ECO:0000256" key="7">
    <source>
        <dbReference type="SAM" id="MobiDB-lite"/>
    </source>
</evidence>
<dbReference type="FunFam" id="1.10.510.10:FF:000317">
    <property type="entry name" value="PTI1-like tyrosine-protein kinase At3g15890"/>
    <property type="match status" value="1"/>
</dbReference>
<feature type="domain" description="Protein kinase" evidence="8">
    <location>
        <begin position="57"/>
        <end position="344"/>
    </location>
</feature>
<dbReference type="SMART" id="SM00220">
    <property type="entry name" value="S_TKc"/>
    <property type="match status" value="2"/>
</dbReference>
<name>A0A9J5Y213_SOLCO</name>
<feature type="region of interest" description="Disordered" evidence="7">
    <location>
        <begin position="550"/>
        <end position="591"/>
    </location>
</feature>
<evidence type="ECO:0000259" key="8">
    <source>
        <dbReference type="PROSITE" id="PS50011"/>
    </source>
</evidence>
<dbReference type="OrthoDB" id="4062651at2759"/>
<dbReference type="InterPro" id="IPR001245">
    <property type="entry name" value="Ser-Thr/Tyr_kinase_cat_dom"/>
</dbReference>
<dbReference type="FunFam" id="3.30.200.20:FF:000406">
    <property type="entry name" value="PTI1-like tyrosine-protein kinase At3g15890"/>
    <property type="match status" value="1"/>
</dbReference>
<gene>
    <name evidence="9" type="ORF">H5410_035135</name>
</gene>
<comment type="caution">
    <text evidence="9">The sequence shown here is derived from an EMBL/GenBank/DDBJ whole genome shotgun (WGS) entry which is preliminary data.</text>
</comment>
<dbReference type="InterPro" id="IPR046958">
    <property type="entry name" value="RBK1/2/STUNTED"/>
</dbReference>
<dbReference type="GO" id="GO:0004672">
    <property type="term" value="F:protein kinase activity"/>
    <property type="evidence" value="ECO:0007669"/>
    <property type="project" value="InterPro"/>
</dbReference>
<protein>
    <recommendedName>
        <fullName evidence="8">Protein kinase domain-containing protein</fullName>
    </recommendedName>
</protein>
<proteinExistence type="predicted"/>
<keyword evidence="1" id="KW-0723">Serine/threonine-protein kinase</keyword>
<dbReference type="InterPro" id="IPR008271">
    <property type="entry name" value="Ser/Thr_kinase_AS"/>
</dbReference>
<evidence type="ECO:0000313" key="9">
    <source>
        <dbReference type="EMBL" id="KAG5593903.1"/>
    </source>
</evidence>
<dbReference type="Proteomes" id="UP000824120">
    <property type="component" value="Chromosome 7"/>
</dbReference>
<keyword evidence="2" id="KW-0808">Transferase</keyword>
<keyword evidence="10" id="KW-1185">Reference proteome</keyword>
<sequence>MGSSFSCCGDEKVDEGISLVSLKLGSNVYRKKNNELVGENSWRIFTYKELYTATNGFSENYKLGEGGFGSVYWGKTSDGLQIAVKKLKSMNSKAEMEFAVEVEVLGRVRHKNLLGLRGYCAGNEQRLIVYDYMPNLSLLSHLHGHLSREVQLDWKKRMKIAIGSAEGLLYLHHEVSPHIIHRDIKASNVLLDSNFEPLVADFGFAKLIPEGVSHMTTRVKGTLGYLAPEYAMWGKVSESCDVYSFGILLLELITGRKPIEKLPNGVKRTITEWMEPMIAKEKFKDLVDPKLKGNFDEIQLKQSIRVAALCVQSEPDKRPTMKEVVCILKGKEVNNVVKANHENFRIQSVKYGDDLLALDQTSDQEDNESSSDQGNESSVYGVFGTMEMKKMQDPYKLATEKSKRFGVQRKEEEKSKRFGDQRKEESKKWQSISKNQTQIRKAKAFVISMMGEFTKTCQYKQVGLEARVGFSSNPGRGLIKEAKIIPADYLLIGGKKNKTFRYPFTIAKYCCERVPDNCSLVVVARKSGQPPPHNIQSNSIRIQENHQPSTRWLKENNSPSSEKQLITRNSPRTVLNGCEGEENSSSFGENSITKSSILSSSLVTKDFKYQQDHFKKPMSPLRRISSFLRSPFDSSSRKKSSRFQNEENKPMSPLKCFSYEEIAGSTNYFHPENLVGQGGYSDVYRGDLEDGRRIAVKRLAKDSNNMNKEKEFLMELGVISHVNHPNTASLVGYCIENGFYLIFKFYPNGTLSSALHGKSNKSLEWPMRYKIALGIARGLHYLHKCCKHRIIHRDIKASNVLLGPDYEPQISDFGLAKWLPNKWTHHAVIPIEGTFGYLAPEYFMHGIVDEKTDIFAFGVLLLEIITGRRPVDSSRQNLLLWATPLMEGGKLIELVDPKLEGEFNMDELHKMVLTASYCVRQSSVWRPSTTEVLELLRYGDDSEAAKSWRIPKFTSDEVNDYSMIQTRDL</sequence>
<feature type="region of interest" description="Disordered" evidence="7">
    <location>
        <begin position="631"/>
        <end position="650"/>
    </location>
</feature>
<feature type="compositionally biased region" description="Basic and acidic residues" evidence="7">
    <location>
        <begin position="400"/>
        <end position="428"/>
    </location>
</feature>
<evidence type="ECO:0000256" key="3">
    <source>
        <dbReference type="ARBA" id="ARBA00022741"/>
    </source>
</evidence>
<feature type="binding site" evidence="6">
    <location>
        <position position="697"/>
    </location>
    <ligand>
        <name>ATP</name>
        <dbReference type="ChEBI" id="CHEBI:30616"/>
    </ligand>
</feature>
<dbReference type="PANTHER" id="PTHR47987">
    <property type="entry name" value="OS08G0249100 PROTEIN"/>
    <property type="match status" value="1"/>
</dbReference>
<dbReference type="GO" id="GO:0005524">
    <property type="term" value="F:ATP binding"/>
    <property type="evidence" value="ECO:0007669"/>
    <property type="project" value="UniProtKB-UniRule"/>
</dbReference>
<evidence type="ECO:0000256" key="4">
    <source>
        <dbReference type="ARBA" id="ARBA00022777"/>
    </source>
</evidence>
<keyword evidence="3 6" id="KW-0547">Nucleotide-binding</keyword>
<dbReference type="PROSITE" id="PS00107">
    <property type="entry name" value="PROTEIN_KINASE_ATP"/>
    <property type="match status" value="2"/>
</dbReference>
<dbReference type="InterPro" id="IPR000719">
    <property type="entry name" value="Prot_kinase_dom"/>
</dbReference>
<keyword evidence="4" id="KW-0418">Kinase</keyword>
<dbReference type="Gene3D" id="3.30.200.20">
    <property type="entry name" value="Phosphorylase Kinase, domain 1"/>
    <property type="match status" value="2"/>
</dbReference>
<dbReference type="PANTHER" id="PTHR47987:SF3">
    <property type="entry name" value="OS08G0249100 PROTEIN"/>
    <property type="match status" value="1"/>
</dbReference>
<dbReference type="AlphaFoldDB" id="A0A9J5Y213"/>
<dbReference type="FunFam" id="1.10.510.10:FF:000412">
    <property type="entry name" value="Probable receptor-like serine/threonine-protein kinase At5g57670"/>
    <property type="match status" value="1"/>
</dbReference>
<accession>A0A9J5Y213</accession>
<dbReference type="PROSITE" id="PS00108">
    <property type="entry name" value="PROTEIN_KINASE_ST"/>
    <property type="match status" value="2"/>
</dbReference>
<feature type="region of interest" description="Disordered" evidence="7">
    <location>
        <begin position="400"/>
        <end position="432"/>
    </location>
</feature>